<dbReference type="OrthoDB" id="8389at2157"/>
<evidence type="ECO:0000256" key="2">
    <source>
        <dbReference type="ARBA" id="ARBA00022598"/>
    </source>
</evidence>
<dbReference type="PANTHER" id="PTHR46264">
    <property type="entry name" value="TYROSINE-TRNA LIGASE"/>
    <property type="match status" value="1"/>
</dbReference>
<evidence type="ECO:0000256" key="9">
    <source>
        <dbReference type="RuleBase" id="RU363036"/>
    </source>
</evidence>
<evidence type="ECO:0000313" key="10">
    <source>
        <dbReference type="EMBL" id="AEA13212.1"/>
    </source>
</evidence>
<dbReference type="InterPro" id="IPR014729">
    <property type="entry name" value="Rossmann-like_a/b/a_fold"/>
</dbReference>
<keyword evidence="11" id="KW-1185">Reference proteome</keyword>
<proteinExistence type="inferred from homology"/>
<dbReference type="InterPro" id="IPR002305">
    <property type="entry name" value="aa-tRNA-synth_Ic"/>
</dbReference>
<protein>
    <recommendedName>
        <fullName evidence="1">tyrosine--tRNA ligase</fullName>
        <ecNumber evidence="1">6.1.1.1</ecNumber>
    </recommendedName>
    <alternativeName>
        <fullName evidence="7">Tyrosyl-tRNA synthetase</fullName>
    </alternativeName>
</protein>
<keyword evidence="4 9" id="KW-0067">ATP-binding</keyword>
<dbReference type="Pfam" id="PF00579">
    <property type="entry name" value="tRNA-synt_1b"/>
    <property type="match status" value="1"/>
</dbReference>
<dbReference type="InterPro" id="IPR002307">
    <property type="entry name" value="Tyr-tRNA-ligase"/>
</dbReference>
<reference key="2">
    <citation type="submission" date="2011-03" db="EMBL/GenBank/DDBJ databases">
        <title>Complete genome sequence of the thermoacidophilic crenarchaeon Thermoproteus uzoniensis 768-20.</title>
        <authorList>
            <person name="Mardanov A.V."/>
            <person name="Gumerov V.M."/>
            <person name="Beletsky A.V."/>
            <person name="Prokofeva M.I."/>
            <person name="Bonch-Osmolovskaya E.A."/>
            <person name="Ravin N.V."/>
            <person name="Skryabin K.G."/>
        </authorList>
    </citation>
    <scope>NUCLEOTIDE SEQUENCE</scope>
    <source>
        <strain>768-20</strain>
    </source>
</reference>
<name>F2L3H3_THEU7</name>
<keyword evidence="3 9" id="KW-0547">Nucleotide-binding</keyword>
<dbReference type="GO" id="GO:0005737">
    <property type="term" value="C:cytoplasm"/>
    <property type="evidence" value="ECO:0007669"/>
    <property type="project" value="TreeGrafter"/>
</dbReference>
<evidence type="ECO:0000313" key="11">
    <source>
        <dbReference type="Proteomes" id="UP000008138"/>
    </source>
</evidence>
<dbReference type="GO" id="GO:0006437">
    <property type="term" value="P:tyrosyl-tRNA aminoacylation"/>
    <property type="evidence" value="ECO:0007669"/>
    <property type="project" value="InterPro"/>
</dbReference>
<evidence type="ECO:0000256" key="6">
    <source>
        <dbReference type="ARBA" id="ARBA00023146"/>
    </source>
</evidence>
<dbReference type="GO" id="GO:0005524">
    <property type="term" value="F:ATP binding"/>
    <property type="evidence" value="ECO:0007669"/>
    <property type="project" value="UniProtKB-KW"/>
</dbReference>
<dbReference type="eggNOG" id="arCOG01886">
    <property type="taxonomic scope" value="Archaea"/>
</dbReference>
<evidence type="ECO:0000256" key="3">
    <source>
        <dbReference type="ARBA" id="ARBA00022741"/>
    </source>
</evidence>
<dbReference type="PANTHER" id="PTHR46264:SF4">
    <property type="entry name" value="TYROSINE--TRNA LIGASE, CYTOPLASMIC"/>
    <property type="match status" value="1"/>
</dbReference>
<reference evidence="10 11" key="1">
    <citation type="journal article" date="2011" name="J. Bacteriol.">
        <title>Complete genome sequence of the thermoacidophilic crenarchaeon Thermoproteus uzoniensis 768-20.</title>
        <authorList>
            <person name="Mardanov A.V."/>
            <person name="Gumerov V.M."/>
            <person name="Beletsky A.V."/>
            <person name="Prokofeva M.I."/>
            <person name="Bonch-Osmolovskaya E.A."/>
            <person name="Ravin N.V."/>
            <person name="Skryabin K.G."/>
        </authorList>
    </citation>
    <scope>NUCLEOTIDE SEQUENCE [LARGE SCALE GENOMIC DNA]</scope>
    <source>
        <strain evidence="10 11">768-20</strain>
    </source>
</reference>
<evidence type="ECO:0000256" key="1">
    <source>
        <dbReference type="ARBA" id="ARBA00013160"/>
    </source>
</evidence>
<keyword evidence="2 9" id="KW-0436">Ligase</keyword>
<keyword evidence="6 9" id="KW-0030">Aminoacyl-tRNA synthetase</keyword>
<organism evidence="10 11">
    <name type="scientific">Thermoproteus uzoniensis (strain 768-20)</name>
    <dbReference type="NCBI Taxonomy" id="999630"/>
    <lineage>
        <taxon>Archaea</taxon>
        <taxon>Thermoproteota</taxon>
        <taxon>Thermoprotei</taxon>
        <taxon>Thermoproteales</taxon>
        <taxon>Thermoproteaceae</taxon>
        <taxon>Thermoproteus</taxon>
    </lineage>
</organism>
<dbReference type="Proteomes" id="UP000008138">
    <property type="component" value="Chromosome"/>
</dbReference>
<dbReference type="InterPro" id="IPR023617">
    <property type="entry name" value="Tyr-tRNA-ligase_arc/euk-type"/>
</dbReference>
<dbReference type="AlphaFoldDB" id="F2L3H3"/>
<dbReference type="HOGENOM" id="CLU_035267_0_1_2"/>
<dbReference type="RefSeq" id="WP_013680547.1">
    <property type="nucleotide sequence ID" value="NC_015315.1"/>
</dbReference>
<dbReference type="GeneID" id="10361265"/>
<dbReference type="PRINTS" id="PR01040">
    <property type="entry name" value="TRNASYNTHTYR"/>
</dbReference>
<evidence type="ECO:0000256" key="5">
    <source>
        <dbReference type="ARBA" id="ARBA00022917"/>
    </source>
</evidence>
<dbReference type="GO" id="GO:0004831">
    <property type="term" value="F:tyrosine-tRNA ligase activity"/>
    <property type="evidence" value="ECO:0007669"/>
    <property type="project" value="UniProtKB-EC"/>
</dbReference>
<dbReference type="KEGG" id="tuz:TUZN_1751"/>
<dbReference type="STRING" id="999630.TUZN_1751"/>
<comment type="catalytic activity">
    <reaction evidence="8">
        <text>tRNA(Tyr) + L-tyrosine + ATP = L-tyrosyl-tRNA(Tyr) + AMP + diphosphate + H(+)</text>
        <dbReference type="Rhea" id="RHEA:10220"/>
        <dbReference type="Rhea" id="RHEA-COMP:9706"/>
        <dbReference type="Rhea" id="RHEA-COMP:9707"/>
        <dbReference type="ChEBI" id="CHEBI:15378"/>
        <dbReference type="ChEBI" id="CHEBI:30616"/>
        <dbReference type="ChEBI" id="CHEBI:33019"/>
        <dbReference type="ChEBI" id="CHEBI:58315"/>
        <dbReference type="ChEBI" id="CHEBI:78442"/>
        <dbReference type="ChEBI" id="CHEBI:78536"/>
        <dbReference type="ChEBI" id="CHEBI:456215"/>
        <dbReference type="EC" id="6.1.1.1"/>
    </reaction>
</comment>
<dbReference type="SUPFAM" id="SSF52374">
    <property type="entry name" value="Nucleotidylyl transferase"/>
    <property type="match status" value="1"/>
</dbReference>
<dbReference type="InterPro" id="IPR050489">
    <property type="entry name" value="Tyr-tRNA_synthase"/>
</dbReference>
<gene>
    <name evidence="10" type="ordered locus">TUZN_1751</name>
</gene>
<evidence type="ECO:0000256" key="7">
    <source>
        <dbReference type="ARBA" id="ARBA00033323"/>
    </source>
</evidence>
<dbReference type="EMBL" id="CP002590">
    <property type="protein sequence ID" value="AEA13212.1"/>
    <property type="molecule type" value="Genomic_DNA"/>
</dbReference>
<sequence length="326" mass="36269">MVLDLVTRNAVEVITEEEVRSRIGGRAYVGYEPVWPVHVGWLIWMFKARDLVEAGFEVLLLEATWHAWINDKGDFASLAEHAARIRELAARISGKFKFKDGRELAADPKYWELVVKVAKSTSLARIRRAIPIMGRRQEEVELDFSKLLYPAMQVADMFYLDVDVALGGLDQRRAHMLARDVAEKLGLKKPASIHTPIVTSLSGVGRMEGTSREIDEVLALYKMSKSRPGSAIYVTDTPEEIGKKIWAAYCPPREVEFNPVFELAAYLLVPYGGPLEIGGRRYEDAKALAEDYKNGVLQPQALKQAVADGLVGLLSRLGLSTVGSNV</sequence>
<dbReference type="Gene3D" id="1.10.240.10">
    <property type="entry name" value="Tyrosyl-Transfer RNA Synthetase"/>
    <property type="match status" value="1"/>
</dbReference>
<evidence type="ECO:0000256" key="8">
    <source>
        <dbReference type="ARBA" id="ARBA00048248"/>
    </source>
</evidence>
<comment type="similarity">
    <text evidence="9">Belongs to the class-I aminoacyl-tRNA synthetase family.</text>
</comment>
<evidence type="ECO:0000256" key="4">
    <source>
        <dbReference type="ARBA" id="ARBA00022840"/>
    </source>
</evidence>
<dbReference type="EC" id="6.1.1.1" evidence="1"/>
<dbReference type="NCBIfam" id="NF006330">
    <property type="entry name" value="PRK08560.1"/>
    <property type="match status" value="1"/>
</dbReference>
<accession>F2L3H3</accession>
<keyword evidence="5 9" id="KW-0648">Protein biosynthesis</keyword>
<dbReference type="PIRSF" id="PIRSF006588">
    <property type="entry name" value="TyrRS_arch_euk"/>
    <property type="match status" value="1"/>
</dbReference>
<dbReference type="Gene3D" id="3.40.50.620">
    <property type="entry name" value="HUPs"/>
    <property type="match status" value="1"/>
</dbReference>